<keyword evidence="3 5" id="KW-0863">Zinc-finger</keyword>
<dbReference type="GO" id="GO:0008270">
    <property type="term" value="F:zinc ion binding"/>
    <property type="evidence" value="ECO:0007669"/>
    <property type="project" value="UniProtKB-KW"/>
</dbReference>
<keyword evidence="4" id="KW-0862">Zinc</keyword>
<dbReference type="InterPro" id="IPR036236">
    <property type="entry name" value="Znf_C2H2_sf"/>
</dbReference>
<organism evidence="7 8">
    <name type="scientific">Scylla paramamosain</name>
    <name type="common">Mud crab</name>
    <dbReference type="NCBI Taxonomy" id="85552"/>
    <lineage>
        <taxon>Eukaryota</taxon>
        <taxon>Metazoa</taxon>
        <taxon>Ecdysozoa</taxon>
        <taxon>Arthropoda</taxon>
        <taxon>Crustacea</taxon>
        <taxon>Multicrustacea</taxon>
        <taxon>Malacostraca</taxon>
        <taxon>Eumalacostraca</taxon>
        <taxon>Eucarida</taxon>
        <taxon>Decapoda</taxon>
        <taxon>Pleocyemata</taxon>
        <taxon>Brachyura</taxon>
        <taxon>Eubrachyura</taxon>
        <taxon>Portunoidea</taxon>
        <taxon>Portunidae</taxon>
        <taxon>Portuninae</taxon>
        <taxon>Scylla</taxon>
    </lineage>
</organism>
<proteinExistence type="predicted"/>
<protein>
    <recommendedName>
        <fullName evidence="6">C2H2-type domain-containing protein</fullName>
    </recommendedName>
</protein>
<dbReference type="GO" id="GO:0045944">
    <property type="term" value="P:positive regulation of transcription by RNA polymerase II"/>
    <property type="evidence" value="ECO:0007669"/>
    <property type="project" value="TreeGrafter"/>
</dbReference>
<evidence type="ECO:0000259" key="6">
    <source>
        <dbReference type="PROSITE" id="PS50157"/>
    </source>
</evidence>
<keyword evidence="1" id="KW-0479">Metal-binding</keyword>
<dbReference type="EMBL" id="JARAKH010000049">
    <property type="protein sequence ID" value="KAK8375373.1"/>
    <property type="molecule type" value="Genomic_DNA"/>
</dbReference>
<dbReference type="PROSITE" id="PS00028">
    <property type="entry name" value="ZINC_FINGER_C2H2_1"/>
    <property type="match status" value="2"/>
</dbReference>
<dbReference type="PANTHER" id="PTHR24403">
    <property type="entry name" value="ZINC FINGER PROTEIN"/>
    <property type="match status" value="1"/>
</dbReference>
<name>A0AAW0SJ60_SCYPA</name>
<accession>A0AAW0SJ60</accession>
<evidence type="ECO:0000256" key="2">
    <source>
        <dbReference type="ARBA" id="ARBA00022737"/>
    </source>
</evidence>
<reference evidence="7 8" key="1">
    <citation type="submission" date="2023-03" db="EMBL/GenBank/DDBJ databases">
        <title>High-quality genome of Scylla paramamosain provides insights in environmental adaptation.</title>
        <authorList>
            <person name="Zhang L."/>
        </authorList>
    </citation>
    <scope>NUCLEOTIDE SEQUENCE [LARGE SCALE GENOMIC DNA]</scope>
    <source>
        <strain evidence="7">LZ_2023a</strain>
        <tissue evidence="7">Muscle</tissue>
    </source>
</reference>
<dbReference type="Proteomes" id="UP001487740">
    <property type="component" value="Unassembled WGS sequence"/>
</dbReference>
<dbReference type="PROSITE" id="PS50157">
    <property type="entry name" value="ZINC_FINGER_C2H2_2"/>
    <property type="match status" value="1"/>
</dbReference>
<dbReference type="InterPro" id="IPR013087">
    <property type="entry name" value="Znf_C2H2_type"/>
</dbReference>
<dbReference type="SUPFAM" id="SSF57667">
    <property type="entry name" value="beta-beta-alpha zinc fingers"/>
    <property type="match status" value="1"/>
</dbReference>
<keyword evidence="8" id="KW-1185">Reference proteome</keyword>
<feature type="domain" description="C2H2-type" evidence="6">
    <location>
        <begin position="92"/>
        <end position="119"/>
    </location>
</feature>
<dbReference type="AlphaFoldDB" id="A0AAW0SJ60"/>
<dbReference type="PANTHER" id="PTHR24403:SF67">
    <property type="entry name" value="FI01116P-RELATED"/>
    <property type="match status" value="1"/>
</dbReference>
<dbReference type="GO" id="GO:0005634">
    <property type="term" value="C:nucleus"/>
    <property type="evidence" value="ECO:0007669"/>
    <property type="project" value="TreeGrafter"/>
</dbReference>
<dbReference type="FunFam" id="3.30.160.60:FF:000230">
    <property type="entry name" value="Zinc finger protein 148"/>
    <property type="match status" value="1"/>
</dbReference>
<evidence type="ECO:0000313" key="8">
    <source>
        <dbReference type="Proteomes" id="UP001487740"/>
    </source>
</evidence>
<evidence type="ECO:0000256" key="5">
    <source>
        <dbReference type="PROSITE-ProRule" id="PRU00042"/>
    </source>
</evidence>
<dbReference type="Pfam" id="PF00096">
    <property type="entry name" value="zf-C2H2"/>
    <property type="match status" value="2"/>
</dbReference>
<evidence type="ECO:0000256" key="3">
    <source>
        <dbReference type="ARBA" id="ARBA00022771"/>
    </source>
</evidence>
<evidence type="ECO:0000256" key="1">
    <source>
        <dbReference type="ARBA" id="ARBA00022723"/>
    </source>
</evidence>
<dbReference type="Gene3D" id="3.30.160.60">
    <property type="entry name" value="Classic Zinc Finger"/>
    <property type="match status" value="2"/>
</dbReference>
<gene>
    <name evidence="7" type="ORF">O3P69_008308</name>
</gene>
<keyword evidence="2" id="KW-0677">Repeat</keyword>
<evidence type="ECO:0000256" key="4">
    <source>
        <dbReference type="ARBA" id="ARBA00022833"/>
    </source>
</evidence>
<sequence>MPEPDTTLTCREDCHSTHCLRPFLHPLLPDGIAFLNFSFSDFSRRAVLVRLCWLGCAGEADGAGGAGKDGKTGLLSVWGGTSPTAAARRRGHSCPICSKAFETRYKLERHQLTHTGEKPYACPYCPHRCNQRDNLKAHIGSKHREYYDPNSVDI</sequence>
<dbReference type="InterPro" id="IPR050688">
    <property type="entry name" value="Zinc_finger/UBP_domain"/>
</dbReference>
<evidence type="ECO:0000313" key="7">
    <source>
        <dbReference type="EMBL" id="KAK8375373.1"/>
    </source>
</evidence>
<dbReference type="SMART" id="SM00355">
    <property type="entry name" value="ZnF_C2H2"/>
    <property type="match status" value="2"/>
</dbReference>
<dbReference type="FunFam" id="3.30.160.60:FF:000100">
    <property type="entry name" value="Zinc finger 45-like"/>
    <property type="match status" value="1"/>
</dbReference>
<comment type="caution">
    <text evidence="7">The sequence shown here is derived from an EMBL/GenBank/DDBJ whole genome shotgun (WGS) entry which is preliminary data.</text>
</comment>